<keyword evidence="3 6" id="KW-0694">RNA-binding</keyword>
<gene>
    <name evidence="6 8" type="primary">nusB</name>
    <name evidence="8" type="ORF">GCM10025791_46370</name>
</gene>
<dbReference type="GO" id="GO:0031564">
    <property type="term" value="P:transcription antitermination"/>
    <property type="evidence" value="ECO:0007669"/>
    <property type="project" value="UniProtKB-KW"/>
</dbReference>
<reference evidence="9" key="1">
    <citation type="journal article" date="2019" name="Int. J. Syst. Evol. Microbiol.">
        <title>The Global Catalogue of Microorganisms (GCM) 10K type strain sequencing project: providing services to taxonomists for standard genome sequencing and annotation.</title>
        <authorList>
            <consortium name="The Broad Institute Genomics Platform"/>
            <consortium name="The Broad Institute Genome Sequencing Center for Infectious Disease"/>
            <person name="Wu L."/>
            <person name="Ma J."/>
        </authorList>
    </citation>
    <scope>NUCLEOTIDE SEQUENCE [LARGE SCALE GENOMIC DNA]</scope>
    <source>
        <strain evidence="9">JCM 19134</strain>
    </source>
</reference>
<dbReference type="Proteomes" id="UP001409585">
    <property type="component" value="Unassembled WGS sequence"/>
</dbReference>
<keyword evidence="9" id="KW-1185">Reference proteome</keyword>
<dbReference type="NCBIfam" id="TIGR01951">
    <property type="entry name" value="nusB"/>
    <property type="match status" value="1"/>
</dbReference>
<evidence type="ECO:0000259" key="7">
    <source>
        <dbReference type="Pfam" id="PF01029"/>
    </source>
</evidence>
<comment type="function">
    <text evidence="6">Involved in transcription antitermination. Required for transcription of ribosomal RNA (rRNA) genes. Binds specifically to the boxA antiterminator sequence of the ribosomal RNA (rrn) operons.</text>
</comment>
<dbReference type="InterPro" id="IPR006027">
    <property type="entry name" value="NusB_RsmB_TIM44"/>
</dbReference>
<keyword evidence="2 6" id="KW-0889">Transcription antitermination</keyword>
<dbReference type="GO" id="GO:0006353">
    <property type="term" value="P:DNA-templated transcription termination"/>
    <property type="evidence" value="ECO:0007669"/>
    <property type="project" value="UniProtKB-UniRule"/>
</dbReference>
<evidence type="ECO:0000256" key="5">
    <source>
        <dbReference type="ARBA" id="ARBA00023163"/>
    </source>
</evidence>
<dbReference type="Gene3D" id="1.10.940.10">
    <property type="entry name" value="NusB-like"/>
    <property type="match status" value="1"/>
</dbReference>
<dbReference type="PANTHER" id="PTHR11078">
    <property type="entry name" value="N UTILIZATION SUBSTANCE PROTEIN B-RELATED"/>
    <property type="match status" value="1"/>
</dbReference>
<evidence type="ECO:0000313" key="8">
    <source>
        <dbReference type="EMBL" id="GAA4959886.1"/>
    </source>
</evidence>
<dbReference type="RefSeq" id="WP_345427769.1">
    <property type="nucleotide sequence ID" value="NZ_AP031496.1"/>
</dbReference>
<dbReference type="Pfam" id="PF01029">
    <property type="entry name" value="NusB"/>
    <property type="match status" value="1"/>
</dbReference>
<dbReference type="GO" id="GO:0005829">
    <property type="term" value="C:cytosol"/>
    <property type="evidence" value="ECO:0007669"/>
    <property type="project" value="TreeGrafter"/>
</dbReference>
<evidence type="ECO:0000256" key="3">
    <source>
        <dbReference type="ARBA" id="ARBA00022884"/>
    </source>
</evidence>
<evidence type="ECO:0000256" key="2">
    <source>
        <dbReference type="ARBA" id="ARBA00022814"/>
    </source>
</evidence>
<dbReference type="AlphaFoldDB" id="A0AAV3U986"/>
<dbReference type="InterPro" id="IPR035926">
    <property type="entry name" value="NusB-like_sf"/>
</dbReference>
<evidence type="ECO:0000256" key="1">
    <source>
        <dbReference type="ARBA" id="ARBA00005952"/>
    </source>
</evidence>
<comment type="caution">
    <text evidence="8">The sequence shown here is derived from an EMBL/GenBank/DDBJ whole genome shotgun (WGS) entry which is preliminary data.</text>
</comment>
<keyword evidence="5 6" id="KW-0804">Transcription</keyword>
<name>A0AAV3U986_9ALTE</name>
<dbReference type="HAMAP" id="MF_00073">
    <property type="entry name" value="NusB"/>
    <property type="match status" value="1"/>
</dbReference>
<evidence type="ECO:0000313" key="9">
    <source>
        <dbReference type="Proteomes" id="UP001409585"/>
    </source>
</evidence>
<sequence length="146" mass="16678">MSNSPAARRKARHYAMQALYQWHMSGSDINKIEAEFRTDYDMKPVDVAYFHEILHEVPKQLSELEAVFVPHLQGRALNELDPITLALLRMACYELKQRIDVPYKVVINESVSLAKKFGATDAHKFINGVLDKVSAELRSVEVNHRG</sequence>
<dbReference type="PANTHER" id="PTHR11078:SF3">
    <property type="entry name" value="ANTITERMINATION NUSB DOMAIN-CONTAINING PROTEIN"/>
    <property type="match status" value="1"/>
</dbReference>
<evidence type="ECO:0000256" key="6">
    <source>
        <dbReference type="HAMAP-Rule" id="MF_00073"/>
    </source>
</evidence>
<dbReference type="GO" id="GO:0003723">
    <property type="term" value="F:RNA binding"/>
    <property type="evidence" value="ECO:0007669"/>
    <property type="project" value="UniProtKB-UniRule"/>
</dbReference>
<dbReference type="EMBL" id="BAABLX010000078">
    <property type="protein sequence ID" value="GAA4959886.1"/>
    <property type="molecule type" value="Genomic_DNA"/>
</dbReference>
<protein>
    <recommendedName>
        <fullName evidence="6">Transcription antitermination protein NusB</fullName>
    </recommendedName>
    <alternativeName>
        <fullName evidence="6">Antitermination factor NusB</fullName>
    </alternativeName>
</protein>
<comment type="similarity">
    <text evidence="1 6">Belongs to the NusB family.</text>
</comment>
<keyword evidence="4 6" id="KW-0805">Transcription regulation</keyword>
<organism evidence="8 9">
    <name type="scientific">Halioxenophilus aromaticivorans</name>
    <dbReference type="NCBI Taxonomy" id="1306992"/>
    <lineage>
        <taxon>Bacteria</taxon>
        <taxon>Pseudomonadati</taxon>
        <taxon>Pseudomonadota</taxon>
        <taxon>Gammaproteobacteria</taxon>
        <taxon>Alteromonadales</taxon>
        <taxon>Alteromonadaceae</taxon>
        <taxon>Halioxenophilus</taxon>
    </lineage>
</organism>
<evidence type="ECO:0000256" key="4">
    <source>
        <dbReference type="ARBA" id="ARBA00023015"/>
    </source>
</evidence>
<dbReference type="SUPFAM" id="SSF48013">
    <property type="entry name" value="NusB-like"/>
    <property type="match status" value="1"/>
</dbReference>
<accession>A0AAV3U986</accession>
<feature type="domain" description="NusB/RsmB/TIM44" evidence="7">
    <location>
        <begin position="9"/>
        <end position="134"/>
    </location>
</feature>
<dbReference type="InterPro" id="IPR011605">
    <property type="entry name" value="NusB_fam"/>
</dbReference>
<proteinExistence type="inferred from homology"/>